<evidence type="ECO:0000313" key="2">
    <source>
        <dbReference type="EMBL" id="EPQ09059.1"/>
    </source>
</evidence>
<organism evidence="2 3">
    <name type="scientific">Myotis brandtii</name>
    <name type="common">Brandt's bat</name>
    <dbReference type="NCBI Taxonomy" id="109478"/>
    <lineage>
        <taxon>Eukaryota</taxon>
        <taxon>Metazoa</taxon>
        <taxon>Chordata</taxon>
        <taxon>Craniata</taxon>
        <taxon>Vertebrata</taxon>
        <taxon>Euteleostomi</taxon>
        <taxon>Mammalia</taxon>
        <taxon>Eutheria</taxon>
        <taxon>Laurasiatheria</taxon>
        <taxon>Chiroptera</taxon>
        <taxon>Yangochiroptera</taxon>
        <taxon>Vespertilionidae</taxon>
        <taxon>Myotis</taxon>
    </lineage>
</organism>
<protein>
    <submittedName>
        <fullName evidence="2">Uncharacterized protein</fullName>
    </submittedName>
</protein>
<evidence type="ECO:0000313" key="3">
    <source>
        <dbReference type="Proteomes" id="UP000052978"/>
    </source>
</evidence>
<dbReference type="AlphaFoldDB" id="S7MX82"/>
<keyword evidence="3" id="KW-1185">Reference proteome</keyword>
<accession>S7MX82</accession>
<sequence>MRLNPHCVPQLSAACPRQSKAWVKLDRTLLRKPRDASLSKHCANRQWPEGKPCILQLFITVRNCKTPPGTENARSPFLPRARGFPK</sequence>
<dbReference type="EMBL" id="KE162617">
    <property type="protein sequence ID" value="EPQ09059.1"/>
    <property type="molecule type" value="Genomic_DNA"/>
</dbReference>
<name>S7MX82_MYOBR</name>
<feature type="region of interest" description="Disordered" evidence="1">
    <location>
        <begin position="67"/>
        <end position="86"/>
    </location>
</feature>
<gene>
    <name evidence="2" type="ORF">D623_10034437</name>
</gene>
<proteinExistence type="predicted"/>
<evidence type="ECO:0000256" key="1">
    <source>
        <dbReference type="SAM" id="MobiDB-lite"/>
    </source>
</evidence>
<reference evidence="2 3" key="1">
    <citation type="journal article" date="2013" name="Nat. Commun.">
        <title>Genome analysis reveals insights into physiology and longevity of the Brandt's bat Myotis brandtii.</title>
        <authorList>
            <person name="Seim I."/>
            <person name="Fang X."/>
            <person name="Xiong Z."/>
            <person name="Lobanov A.V."/>
            <person name="Huang Z."/>
            <person name="Ma S."/>
            <person name="Feng Y."/>
            <person name="Turanov A.A."/>
            <person name="Zhu Y."/>
            <person name="Lenz T.L."/>
            <person name="Gerashchenko M.V."/>
            <person name="Fan D."/>
            <person name="Hee Yim S."/>
            <person name="Yao X."/>
            <person name="Jordan D."/>
            <person name="Xiong Y."/>
            <person name="Ma Y."/>
            <person name="Lyapunov A.N."/>
            <person name="Chen G."/>
            <person name="Kulakova O.I."/>
            <person name="Sun Y."/>
            <person name="Lee S.G."/>
            <person name="Bronson R.T."/>
            <person name="Moskalev A.A."/>
            <person name="Sunyaev S.R."/>
            <person name="Zhang G."/>
            <person name="Krogh A."/>
            <person name="Wang J."/>
            <person name="Gladyshev V.N."/>
        </authorList>
    </citation>
    <scope>NUCLEOTIDE SEQUENCE [LARGE SCALE GENOMIC DNA]</scope>
</reference>
<dbReference type="Proteomes" id="UP000052978">
    <property type="component" value="Unassembled WGS sequence"/>
</dbReference>
<dbReference type="PROSITE" id="PS51257">
    <property type="entry name" value="PROKAR_LIPOPROTEIN"/>
    <property type="match status" value="1"/>
</dbReference>